<name>A0A5Q0UFK5_9ARCH</name>
<dbReference type="Pfam" id="PF04367">
    <property type="entry name" value="DUF502"/>
    <property type="match status" value="1"/>
</dbReference>
<organism evidence="3 4">
    <name type="scientific">Candidatus Nanohalobium constans</name>
    <dbReference type="NCBI Taxonomy" id="2565781"/>
    <lineage>
        <taxon>Archaea</taxon>
        <taxon>Candidatus Nanohalarchaeota</taxon>
        <taxon>Candidatus Nanohalobia</taxon>
        <taxon>Candidatus Nanohalobiales</taxon>
        <taxon>Candidatus Nanohalobiaceae</taxon>
        <taxon>Candidatus Nanohalobium</taxon>
    </lineage>
</organism>
<dbReference type="Proteomes" id="UP000377803">
    <property type="component" value="Chromosome"/>
</dbReference>
<feature type="transmembrane region" description="Helical" evidence="2">
    <location>
        <begin position="67"/>
        <end position="88"/>
    </location>
</feature>
<evidence type="ECO:0000313" key="4">
    <source>
        <dbReference type="Proteomes" id="UP000377803"/>
    </source>
</evidence>
<dbReference type="AlphaFoldDB" id="A0A5Q0UFK5"/>
<dbReference type="RefSeq" id="WP_153549708.1">
    <property type="nucleotide sequence ID" value="NZ_CP040089.1"/>
</dbReference>
<feature type="transmembrane region" description="Helical" evidence="2">
    <location>
        <begin position="126"/>
        <end position="144"/>
    </location>
</feature>
<evidence type="ECO:0000256" key="1">
    <source>
        <dbReference type="SAM" id="MobiDB-lite"/>
    </source>
</evidence>
<accession>A0A5Q0UFK5</accession>
<dbReference type="PANTHER" id="PTHR31876:SF26">
    <property type="entry name" value="PROTEIN LIKE COV 2"/>
    <property type="match status" value="1"/>
</dbReference>
<keyword evidence="2" id="KW-0812">Transmembrane</keyword>
<sequence length="271" mass="30468">MGEEREKNTQNHFREGRKHLEKGTQKMLEQGIEKGREQRKKLEYYQQNRSEFITNLSARLGNPKKPAVSGTIVLLPVLAVLIVVSWLFDKLAAIPGNHYFNIAILFPDFIANNGVAAYYLNQTFKLSILLIFGGFIVTAVGRIVRTQQGFQLEKLLDKVFDRIPFLGSVYNITKVTTETMLGSTEDLSKPVKINHGDIRINGFKTGNKTEDGREIIFMPTAPNITSGLVLELPDDKIEETDETGEEALTRILSAGFGQKKEEKPPEGEENQ</sequence>
<evidence type="ECO:0000313" key="3">
    <source>
        <dbReference type="EMBL" id="QGA79970.1"/>
    </source>
</evidence>
<keyword evidence="2" id="KW-0472">Membrane</keyword>
<feature type="compositionally biased region" description="Basic and acidic residues" evidence="1">
    <location>
        <begin position="1"/>
        <end position="14"/>
    </location>
</feature>
<dbReference type="EMBL" id="CP040089">
    <property type="protein sequence ID" value="QGA79970.1"/>
    <property type="molecule type" value="Genomic_DNA"/>
</dbReference>
<keyword evidence="2" id="KW-1133">Transmembrane helix</keyword>
<evidence type="ECO:0000256" key="2">
    <source>
        <dbReference type="SAM" id="Phobius"/>
    </source>
</evidence>
<feature type="transmembrane region" description="Helical" evidence="2">
    <location>
        <begin position="100"/>
        <end position="120"/>
    </location>
</feature>
<reference evidence="4" key="1">
    <citation type="submission" date="2019-05" db="EMBL/GenBank/DDBJ databases">
        <title>Candidatus Nanohalobium constans, a novel model system to study the DPANN nano-sized archaea: genomic and physiological characterization of a nanoarchaeon co-cultured with its chitinotrophic host.</title>
        <authorList>
            <person name="La Cono V."/>
            <person name="Arcadi E."/>
            <person name="Crisafi F."/>
            <person name="Denaro R."/>
            <person name="La Spada G."/>
            <person name="Messina E."/>
            <person name="Smedile F."/>
            <person name="Toshchakov S.V."/>
            <person name="Shevchenko M.A."/>
            <person name="Golyshin P.N."/>
            <person name="Golyshina O.V."/>
            <person name="Ferrer M."/>
            <person name="Rohde M."/>
            <person name="Mushegian A."/>
            <person name="Sorokin D.Y."/>
            <person name="Giuliano L."/>
            <person name="Yakimov M.M."/>
        </authorList>
    </citation>
    <scope>NUCLEOTIDE SEQUENCE [LARGE SCALE GENOMIC DNA]</scope>
    <source>
        <strain evidence="4">LC1Nh</strain>
    </source>
</reference>
<dbReference type="PANTHER" id="PTHR31876">
    <property type="entry name" value="COV-LIKE PROTEIN 1"/>
    <property type="match status" value="1"/>
</dbReference>
<gene>
    <name evidence="3" type="ORF">LC1Nh_0062</name>
</gene>
<protein>
    <submittedName>
        <fullName evidence="3">Putative membrane protein</fullName>
    </submittedName>
</protein>
<dbReference type="InterPro" id="IPR007462">
    <property type="entry name" value="COV1-like"/>
</dbReference>
<feature type="region of interest" description="Disordered" evidence="1">
    <location>
        <begin position="1"/>
        <end position="33"/>
    </location>
</feature>
<dbReference type="OrthoDB" id="156682at2157"/>
<dbReference type="GeneID" id="42364442"/>
<proteinExistence type="predicted"/>
<keyword evidence="4" id="KW-1185">Reference proteome</keyword>
<dbReference type="KEGG" id="ncon:LC1Nh_0062"/>